<name>A0A8X6FTJ7_TRICU</name>
<sequence>MLFAGYFMEPLKKTHKKLLMDLGDGSTLLPIRQISFQEDLVQIILDPTQCSGIDQISFPKRQLSLVMNLTLHLLKSTYKNLKRLFSPETALTLTTNDTIIDSIFGLFKTKSYFKF</sequence>
<accession>A0A8X6FTJ7</accession>
<keyword evidence="2" id="KW-1185">Reference proteome</keyword>
<dbReference type="EMBL" id="BMAO01033252">
    <property type="protein sequence ID" value="GFQ88077.1"/>
    <property type="molecule type" value="Genomic_DNA"/>
</dbReference>
<proteinExistence type="predicted"/>
<reference evidence="1" key="1">
    <citation type="submission" date="2020-07" db="EMBL/GenBank/DDBJ databases">
        <title>Multicomponent nature underlies the extraordinary mechanical properties of spider dragline silk.</title>
        <authorList>
            <person name="Kono N."/>
            <person name="Nakamura H."/>
            <person name="Mori M."/>
            <person name="Yoshida Y."/>
            <person name="Ohtoshi R."/>
            <person name="Malay A.D."/>
            <person name="Moran D.A.P."/>
            <person name="Tomita M."/>
            <person name="Numata K."/>
            <person name="Arakawa K."/>
        </authorList>
    </citation>
    <scope>NUCLEOTIDE SEQUENCE</scope>
</reference>
<dbReference type="Proteomes" id="UP000887116">
    <property type="component" value="Unassembled WGS sequence"/>
</dbReference>
<evidence type="ECO:0000313" key="1">
    <source>
        <dbReference type="EMBL" id="GFQ88077.1"/>
    </source>
</evidence>
<protein>
    <submittedName>
        <fullName evidence="1">Uncharacterized protein</fullName>
    </submittedName>
</protein>
<dbReference type="AlphaFoldDB" id="A0A8X6FTJ7"/>
<evidence type="ECO:0000313" key="2">
    <source>
        <dbReference type="Proteomes" id="UP000887116"/>
    </source>
</evidence>
<gene>
    <name evidence="1" type="ORF">TNCT_220271</name>
</gene>
<comment type="caution">
    <text evidence="1">The sequence shown here is derived from an EMBL/GenBank/DDBJ whole genome shotgun (WGS) entry which is preliminary data.</text>
</comment>
<organism evidence="1 2">
    <name type="scientific">Trichonephila clavata</name>
    <name type="common">Joro spider</name>
    <name type="synonym">Nephila clavata</name>
    <dbReference type="NCBI Taxonomy" id="2740835"/>
    <lineage>
        <taxon>Eukaryota</taxon>
        <taxon>Metazoa</taxon>
        <taxon>Ecdysozoa</taxon>
        <taxon>Arthropoda</taxon>
        <taxon>Chelicerata</taxon>
        <taxon>Arachnida</taxon>
        <taxon>Araneae</taxon>
        <taxon>Araneomorphae</taxon>
        <taxon>Entelegynae</taxon>
        <taxon>Araneoidea</taxon>
        <taxon>Nephilidae</taxon>
        <taxon>Trichonephila</taxon>
    </lineage>
</organism>